<feature type="region of interest" description="Disordered" evidence="1">
    <location>
        <begin position="1"/>
        <end position="54"/>
    </location>
</feature>
<dbReference type="Proteomes" id="UP000499080">
    <property type="component" value="Unassembled WGS sequence"/>
</dbReference>
<reference evidence="2 3" key="1">
    <citation type="journal article" date="2019" name="Sci. Rep.">
        <title>Orb-weaving spider Araneus ventricosus genome elucidates the spidroin gene catalogue.</title>
        <authorList>
            <person name="Kono N."/>
            <person name="Nakamura H."/>
            <person name="Ohtoshi R."/>
            <person name="Moran D.A.P."/>
            <person name="Shinohara A."/>
            <person name="Yoshida Y."/>
            <person name="Fujiwara M."/>
            <person name="Mori M."/>
            <person name="Tomita M."/>
            <person name="Arakawa K."/>
        </authorList>
    </citation>
    <scope>NUCLEOTIDE SEQUENCE [LARGE SCALE GENOMIC DNA]</scope>
</reference>
<proteinExistence type="predicted"/>
<evidence type="ECO:0000313" key="2">
    <source>
        <dbReference type="EMBL" id="GBM86516.1"/>
    </source>
</evidence>
<evidence type="ECO:0000256" key="1">
    <source>
        <dbReference type="SAM" id="MobiDB-lite"/>
    </source>
</evidence>
<evidence type="ECO:0000313" key="3">
    <source>
        <dbReference type="Proteomes" id="UP000499080"/>
    </source>
</evidence>
<sequence length="85" mass="9558">MKAAEMREGLPVVGWRPKGKKGAEARSEQGVKRIEAHGKSSGSSDQHFTCGDRFRYDATEHEDCEERPEEDPPSALETLQVLRIF</sequence>
<comment type="caution">
    <text evidence="2">The sequence shown here is derived from an EMBL/GenBank/DDBJ whole genome shotgun (WGS) entry which is preliminary data.</text>
</comment>
<gene>
    <name evidence="2" type="ORF">AVEN_104118_1</name>
</gene>
<dbReference type="EMBL" id="BGPR01003319">
    <property type="protein sequence ID" value="GBM86516.1"/>
    <property type="molecule type" value="Genomic_DNA"/>
</dbReference>
<accession>A0A4Y2JBC4</accession>
<organism evidence="2 3">
    <name type="scientific">Araneus ventricosus</name>
    <name type="common">Orbweaver spider</name>
    <name type="synonym">Epeira ventricosa</name>
    <dbReference type="NCBI Taxonomy" id="182803"/>
    <lineage>
        <taxon>Eukaryota</taxon>
        <taxon>Metazoa</taxon>
        <taxon>Ecdysozoa</taxon>
        <taxon>Arthropoda</taxon>
        <taxon>Chelicerata</taxon>
        <taxon>Arachnida</taxon>
        <taxon>Araneae</taxon>
        <taxon>Araneomorphae</taxon>
        <taxon>Entelegynae</taxon>
        <taxon>Araneoidea</taxon>
        <taxon>Araneidae</taxon>
        <taxon>Araneus</taxon>
    </lineage>
</organism>
<name>A0A4Y2JBC4_ARAVE</name>
<feature type="region of interest" description="Disordered" evidence="1">
    <location>
        <begin position="59"/>
        <end position="78"/>
    </location>
</feature>
<keyword evidence="3" id="KW-1185">Reference proteome</keyword>
<feature type="compositionally biased region" description="Basic and acidic residues" evidence="1">
    <location>
        <begin position="21"/>
        <end position="38"/>
    </location>
</feature>
<dbReference type="AlphaFoldDB" id="A0A4Y2JBC4"/>
<protein>
    <submittedName>
        <fullName evidence="2">Uncharacterized protein</fullName>
    </submittedName>
</protein>
<feature type="compositionally biased region" description="Acidic residues" evidence="1">
    <location>
        <begin position="62"/>
        <end position="72"/>
    </location>
</feature>